<name>A0A1Y2AQI3_9TREE</name>
<protein>
    <recommendedName>
        <fullName evidence="3">LamB/YcsF family protein</fullName>
    </recommendedName>
</protein>
<dbReference type="SUPFAM" id="SSF88713">
    <property type="entry name" value="Glycoside hydrolase/deacetylase"/>
    <property type="match status" value="1"/>
</dbReference>
<dbReference type="EMBL" id="MCFC01000066">
    <property type="protein sequence ID" value="ORY24560.1"/>
    <property type="molecule type" value="Genomic_DNA"/>
</dbReference>
<dbReference type="PANTHER" id="PTHR30292:SF0">
    <property type="entry name" value="5-OXOPROLINASE SUBUNIT A"/>
    <property type="match status" value="1"/>
</dbReference>
<dbReference type="NCBIfam" id="NF003814">
    <property type="entry name" value="PRK05406.1-3"/>
    <property type="match status" value="1"/>
</dbReference>
<sequence length="253" mass="27639">MVHISPPRIEINCDMGEAFGPYPGGPDEEIMPFIDTANVACGGHSGDPVTMLKTVQLAKKHGVRVGAHPGYPDLLGFGRRSWEMSETELYCMILTQVGALKAVAESEGLSLNHIKPHGRLYTTIASERDLCRPVYKACKTFNVPVYGLPGSFHESVAAELGIDFIPEVYVDANYVSAYTLINKLDKTIPPLQRGDLYTKVKQMRDDDSVIAVSGRTVPMGIKSRPFTICIHSDIPDAIHNVSALQDAVKELNA</sequence>
<dbReference type="AlphaFoldDB" id="A0A1Y2AQI3"/>
<dbReference type="PANTHER" id="PTHR30292">
    <property type="entry name" value="UNCHARACTERIZED PROTEIN YBGL-RELATED"/>
    <property type="match status" value="1"/>
</dbReference>
<keyword evidence="2" id="KW-1185">Reference proteome</keyword>
<gene>
    <name evidence="1" type="ORF">BCR39DRAFT_546465</name>
</gene>
<comment type="caution">
    <text evidence="1">The sequence shown here is derived from an EMBL/GenBank/DDBJ whole genome shotgun (WGS) entry which is preliminary data.</text>
</comment>
<dbReference type="Proteomes" id="UP000193986">
    <property type="component" value="Unassembled WGS sequence"/>
</dbReference>
<dbReference type="Pfam" id="PF03746">
    <property type="entry name" value="LamB_YcsF"/>
    <property type="match status" value="1"/>
</dbReference>
<evidence type="ECO:0000313" key="1">
    <source>
        <dbReference type="EMBL" id="ORY24560.1"/>
    </source>
</evidence>
<dbReference type="OrthoDB" id="5295431at2759"/>
<dbReference type="STRING" id="71784.A0A1Y2AQI3"/>
<dbReference type="InterPro" id="IPR011330">
    <property type="entry name" value="Glyco_hydro/deAcase_b/a-brl"/>
</dbReference>
<dbReference type="Gene3D" id="3.20.20.370">
    <property type="entry name" value="Glycoside hydrolase/deacetylase"/>
    <property type="match status" value="1"/>
</dbReference>
<organism evidence="1 2">
    <name type="scientific">Naematelia encephala</name>
    <dbReference type="NCBI Taxonomy" id="71784"/>
    <lineage>
        <taxon>Eukaryota</taxon>
        <taxon>Fungi</taxon>
        <taxon>Dikarya</taxon>
        <taxon>Basidiomycota</taxon>
        <taxon>Agaricomycotina</taxon>
        <taxon>Tremellomycetes</taxon>
        <taxon>Tremellales</taxon>
        <taxon>Naemateliaceae</taxon>
        <taxon>Naematelia</taxon>
    </lineage>
</organism>
<reference evidence="1 2" key="1">
    <citation type="submission" date="2016-07" db="EMBL/GenBank/DDBJ databases">
        <title>Pervasive Adenine N6-methylation of Active Genes in Fungi.</title>
        <authorList>
            <consortium name="DOE Joint Genome Institute"/>
            <person name="Mondo S.J."/>
            <person name="Dannebaum R.O."/>
            <person name="Kuo R.C."/>
            <person name="Labutti K."/>
            <person name="Haridas S."/>
            <person name="Kuo A."/>
            <person name="Salamov A."/>
            <person name="Ahrendt S.R."/>
            <person name="Lipzen A."/>
            <person name="Sullivan W."/>
            <person name="Andreopoulos W.B."/>
            <person name="Clum A."/>
            <person name="Lindquist E."/>
            <person name="Daum C."/>
            <person name="Ramamoorthy G.K."/>
            <person name="Gryganskyi A."/>
            <person name="Culley D."/>
            <person name="Magnuson J.K."/>
            <person name="James T.Y."/>
            <person name="O'Malley M.A."/>
            <person name="Stajich J.E."/>
            <person name="Spatafora J.W."/>
            <person name="Visel A."/>
            <person name="Grigoriev I.V."/>
        </authorList>
    </citation>
    <scope>NUCLEOTIDE SEQUENCE [LARGE SCALE GENOMIC DNA]</scope>
    <source>
        <strain evidence="1 2">68-887.2</strain>
    </source>
</reference>
<proteinExistence type="predicted"/>
<accession>A0A1Y2AQI3</accession>
<dbReference type="InParanoid" id="A0A1Y2AQI3"/>
<dbReference type="InterPro" id="IPR005501">
    <property type="entry name" value="LamB/YcsF/PxpA-like"/>
</dbReference>
<evidence type="ECO:0000313" key="2">
    <source>
        <dbReference type="Proteomes" id="UP000193986"/>
    </source>
</evidence>
<dbReference type="GO" id="GO:0005975">
    <property type="term" value="P:carbohydrate metabolic process"/>
    <property type="evidence" value="ECO:0007669"/>
    <property type="project" value="InterPro"/>
</dbReference>
<evidence type="ECO:0008006" key="3">
    <source>
        <dbReference type="Google" id="ProtNLM"/>
    </source>
</evidence>